<gene>
    <name evidence="3" type="ORF">NW755_014653</name>
</gene>
<organism evidence="3 4">
    <name type="scientific">Fusarium falciforme</name>
    <dbReference type="NCBI Taxonomy" id="195108"/>
    <lineage>
        <taxon>Eukaryota</taxon>
        <taxon>Fungi</taxon>
        <taxon>Dikarya</taxon>
        <taxon>Ascomycota</taxon>
        <taxon>Pezizomycotina</taxon>
        <taxon>Sordariomycetes</taxon>
        <taxon>Hypocreomycetidae</taxon>
        <taxon>Hypocreales</taxon>
        <taxon>Nectriaceae</taxon>
        <taxon>Fusarium</taxon>
        <taxon>Fusarium solani species complex</taxon>
    </lineage>
</organism>
<sequence>MFWLNGMAGTGKSTISRTIARLRPKQGHLGASFFFKRGEMDRGNLAKFVPTLARQLASSVPGVAPLIKNAIDSDPAIIGKAVREQFDKLIREPLSKAFEATTSLSSLFIVIDALDECERDADIRLLINILSHTKILRPRLRVFLTSRPELPIRLGFSEVEGTYQDLVLHEMPAQIVEHDISAFLADEFRKIRDSFNLTVADERKLPPDWPGQQTMQDLTRMAVPLFVFAAT</sequence>
<comment type="caution">
    <text evidence="3">The sequence shown here is derived from an EMBL/GenBank/DDBJ whole genome shotgun (WGS) entry which is preliminary data.</text>
</comment>
<feature type="non-terminal residue" evidence="3">
    <location>
        <position position="231"/>
    </location>
</feature>
<accession>A0A9W8QQF3</accession>
<dbReference type="Pfam" id="PF24883">
    <property type="entry name" value="NPHP3_N"/>
    <property type="match status" value="1"/>
</dbReference>
<dbReference type="SUPFAM" id="SSF52540">
    <property type="entry name" value="P-loop containing nucleoside triphosphate hydrolases"/>
    <property type="match status" value="1"/>
</dbReference>
<dbReference type="AlphaFoldDB" id="A0A9W8QQF3"/>
<proteinExistence type="predicted"/>
<dbReference type="Proteomes" id="UP001152087">
    <property type="component" value="Unassembled WGS sequence"/>
</dbReference>
<name>A0A9W8QQF3_9HYPO</name>
<dbReference type="EMBL" id="JAOQAV010000254">
    <property type="protein sequence ID" value="KAJ4176012.1"/>
    <property type="molecule type" value="Genomic_DNA"/>
</dbReference>
<feature type="domain" description="NACHT" evidence="2">
    <location>
        <begin position="1"/>
        <end position="148"/>
    </location>
</feature>
<dbReference type="PROSITE" id="PS50837">
    <property type="entry name" value="NACHT"/>
    <property type="match status" value="1"/>
</dbReference>
<evidence type="ECO:0000256" key="1">
    <source>
        <dbReference type="ARBA" id="ARBA00022737"/>
    </source>
</evidence>
<dbReference type="PANTHER" id="PTHR10039">
    <property type="entry name" value="AMELOGENIN"/>
    <property type="match status" value="1"/>
</dbReference>
<dbReference type="PANTHER" id="PTHR10039:SF14">
    <property type="entry name" value="NACHT DOMAIN-CONTAINING PROTEIN"/>
    <property type="match status" value="1"/>
</dbReference>
<dbReference type="InterPro" id="IPR056884">
    <property type="entry name" value="NPHP3-like_N"/>
</dbReference>
<evidence type="ECO:0000259" key="2">
    <source>
        <dbReference type="PROSITE" id="PS50837"/>
    </source>
</evidence>
<evidence type="ECO:0000313" key="3">
    <source>
        <dbReference type="EMBL" id="KAJ4176012.1"/>
    </source>
</evidence>
<reference evidence="3" key="1">
    <citation type="submission" date="2022-09" db="EMBL/GenBank/DDBJ databases">
        <title>Fusarium specimens isolated from Avocado Roots.</title>
        <authorList>
            <person name="Stajich J."/>
            <person name="Roper C."/>
            <person name="Heimlech-Rivalta G."/>
        </authorList>
    </citation>
    <scope>NUCLEOTIDE SEQUENCE</scope>
    <source>
        <strain evidence="3">A02</strain>
    </source>
</reference>
<evidence type="ECO:0000313" key="4">
    <source>
        <dbReference type="Proteomes" id="UP001152087"/>
    </source>
</evidence>
<keyword evidence="4" id="KW-1185">Reference proteome</keyword>
<dbReference type="Gene3D" id="3.40.50.300">
    <property type="entry name" value="P-loop containing nucleotide triphosphate hydrolases"/>
    <property type="match status" value="1"/>
</dbReference>
<protein>
    <recommendedName>
        <fullName evidence="2">NACHT domain-containing protein</fullName>
    </recommendedName>
</protein>
<dbReference type="InterPro" id="IPR027417">
    <property type="entry name" value="P-loop_NTPase"/>
</dbReference>
<keyword evidence="1" id="KW-0677">Repeat</keyword>
<dbReference type="InterPro" id="IPR007111">
    <property type="entry name" value="NACHT_NTPase"/>
</dbReference>